<dbReference type="EMBL" id="CP127295">
    <property type="protein sequence ID" value="WIX97866.1"/>
    <property type="molecule type" value="Genomic_DNA"/>
</dbReference>
<gene>
    <name evidence="1" type="ORF">QRX60_27690</name>
</gene>
<accession>A0A9Y2JIE4</accession>
<reference evidence="1 2" key="1">
    <citation type="submission" date="2023-06" db="EMBL/GenBank/DDBJ databases">
        <authorList>
            <person name="Oyuntsetseg B."/>
            <person name="Kim S.B."/>
        </authorList>
    </citation>
    <scope>NUCLEOTIDE SEQUENCE [LARGE SCALE GENOMIC DNA]</scope>
    <source>
        <strain evidence="1 2">4-36</strain>
    </source>
</reference>
<dbReference type="AlphaFoldDB" id="A0A9Y2JIE4"/>
<protein>
    <submittedName>
        <fullName evidence="1">Uncharacterized protein</fullName>
    </submittedName>
</protein>
<organism evidence="1 2">
    <name type="scientific">Amycolatopsis mongoliensis</name>
    <dbReference type="NCBI Taxonomy" id="715475"/>
    <lineage>
        <taxon>Bacteria</taxon>
        <taxon>Bacillati</taxon>
        <taxon>Actinomycetota</taxon>
        <taxon>Actinomycetes</taxon>
        <taxon>Pseudonocardiales</taxon>
        <taxon>Pseudonocardiaceae</taxon>
        <taxon>Amycolatopsis</taxon>
    </lineage>
</organism>
<name>A0A9Y2JIE4_9PSEU</name>
<keyword evidence="2" id="KW-1185">Reference proteome</keyword>
<proteinExistence type="predicted"/>
<evidence type="ECO:0000313" key="1">
    <source>
        <dbReference type="EMBL" id="WIX97866.1"/>
    </source>
</evidence>
<evidence type="ECO:0000313" key="2">
    <source>
        <dbReference type="Proteomes" id="UP001239397"/>
    </source>
</evidence>
<sequence>MELMRLEIDRYDWAAMQCGCHRPAEHLAADLLALAQGTESLDLAGHVVAPGEILVEASLPALAVALAAIAGGVTGQSRDQFFHLVLCLIGDNGHAFGLFEGRDPVAECRALARTGLWMFYSEVLAGCPGSNAAAFAFDIVSVLEHGGNNRDRVRRVQAAAAERLPWDLRPPHDPFDV</sequence>
<dbReference type="Proteomes" id="UP001239397">
    <property type="component" value="Chromosome"/>
</dbReference>
<dbReference type="RefSeq" id="WP_285994357.1">
    <property type="nucleotide sequence ID" value="NZ_CP127295.1"/>
</dbReference>
<dbReference type="KEGG" id="amog:QRX60_27690"/>